<sequence>MMLSLYYPRRWSPQDEIAILREIIDFKNKIGKYPSEDRLRFYESAKNVVNFETNLRQFLEKVRHLEKRYRKKAKEGVEPSFENEHVRECFKWSKVIWGAEELAEKGHEDDGHGGDVESPPGCVTQTNWFKESNLLRSMEGFGVDSVLQKWSVLPTETKSRMEERSKSLDAKDVEIKKMEDMLSGRKRELKEIEEKLSAKQREQMLEKKALFDEVFSLITSAN</sequence>
<keyword evidence="2" id="KW-0805">Transcription regulation</keyword>
<evidence type="ECO:0000256" key="4">
    <source>
        <dbReference type="SAM" id="Coils"/>
    </source>
</evidence>
<organism evidence="7 8">
    <name type="scientific">Microthlaspi erraticum</name>
    <dbReference type="NCBI Taxonomy" id="1685480"/>
    <lineage>
        <taxon>Eukaryota</taxon>
        <taxon>Viridiplantae</taxon>
        <taxon>Streptophyta</taxon>
        <taxon>Embryophyta</taxon>
        <taxon>Tracheophyta</taxon>
        <taxon>Spermatophyta</taxon>
        <taxon>Magnoliopsida</taxon>
        <taxon>eudicotyledons</taxon>
        <taxon>Gunneridae</taxon>
        <taxon>Pentapetalae</taxon>
        <taxon>rosids</taxon>
        <taxon>malvids</taxon>
        <taxon>Brassicales</taxon>
        <taxon>Brassicaceae</taxon>
        <taxon>Coluteocarpeae</taxon>
        <taxon>Microthlaspi</taxon>
    </lineage>
</organism>
<feature type="coiled-coil region" evidence="4">
    <location>
        <begin position="48"/>
        <end position="75"/>
    </location>
</feature>
<evidence type="ECO:0000256" key="2">
    <source>
        <dbReference type="ARBA" id="ARBA00023015"/>
    </source>
</evidence>
<feature type="domain" description="Glabrous enhancer-binding protein-like DBD" evidence="5">
    <location>
        <begin position="9"/>
        <end position="98"/>
    </location>
</feature>
<protein>
    <submittedName>
        <fullName evidence="7">Uncharacterized protein</fullName>
    </submittedName>
</protein>
<dbReference type="InterPro" id="IPR053933">
    <property type="entry name" value="GeBP-like_C"/>
</dbReference>
<reference evidence="7" key="1">
    <citation type="submission" date="2020-01" db="EMBL/GenBank/DDBJ databases">
        <authorList>
            <person name="Mishra B."/>
        </authorList>
    </citation>
    <scope>NUCLEOTIDE SEQUENCE [LARGE SCALE GENOMIC DNA]</scope>
</reference>
<dbReference type="Pfam" id="PF04504">
    <property type="entry name" value="GeBP-like_DBD"/>
    <property type="match status" value="1"/>
</dbReference>
<evidence type="ECO:0000256" key="1">
    <source>
        <dbReference type="ARBA" id="ARBA00010820"/>
    </source>
</evidence>
<name>A0A6D2IW91_9BRAS</name>
<keyword evidence="4" id="KW-0175">Coiled coil</keyword>
<dbReference type="GO" id="GO:0005634">
    <property type="term" value="C:nucleus"/>
    <property type="evidence" value="ECO:0007669"/>
    <property type="project" value="TreeGrafter"/>
</dbReference>
<dbReference type="PANTHER" id="PTHR31662">
    <property type="entry name" value="BNAANNG10740D PROTEIN-RELATED"/>
    <property type="match status" value="1"/>
</dbReference>
<keyword evidence="3" id="KW-0804">Transcription</keyword>
<dbReference type="InterPro" id="IPR007592">
    <property type="entry name" value="GEBP"/>
</dbReference>
<comment type="similarity">
    <text evidence="1">Belongs to the GeBP family.</text>
</comment>
<dbReference type="AlphaFoldDB" id="A0A6D2IW91"/>
<evidence type="ECO:0000259" key="5">
    <source>
        <dbReference type="Pfam" id="PF04504"/>
    </source>
</evidence>
<accession>A0A6D2IW91</accession>
<proteinExistence type="inferred from homology"/>
<dbReference type="EMBL" id="CACVBM020001085">
    <property type="protein sequence ID" value="CAA7029733.1"/>
    <property type="molecule type" value="Genomic_DNA"/>
</dbReference>
<dbReference type="OrthoDB" id="1097145at2759"/>
<dbReference type="PANTHER" id="PTHR31662:SF68">
    <property type="entry name" value="DNA-BINDING STOREKEEPER PROTEIN TRANSCRIPTIONAL REGULATOR-LIKE PROTEIN-RELATED"/>
    <property type="match status" value="1"/>
</dbReference>
<comment type="caution">
    <text evidence="7">The sequence shown here is derived from an EMBL/GenBank/DDBJ whole genome shotgun (WGS) entry which is preliminary data.</text>
</comment>
<dbReference type="GO" id="GO:0006355">
    <property type="term" value="P:regulation of DNA-templated transcription"/>
    <property type="evidence" value="ECO:0007669"/>
    <property type="project" value="InterPro"/>
</dbReference>
<dbReference type="Proteomes" id="UP000467841">
    <property type="component" value="Unassembled WGS sequence"/>
</dbReference>
<evidence type="ECO:0000259" key="6">
    <source>
        <dbReference type="Pfam" id="PF22757"/>
    </source>
</evidence>
<evidence type="ECO:0000313" key="8">
    <source>
        <dbReference type="Proteomes" id="UP000467841"/>
    </source>
</evidence>
<evidence type="ECO:0000256" key="3">
    <source>
        <dbReference type="ARBA" id="ARBA00023163"/>
    </source>
</evidence>
<gene>
    <name evidence="7" type="ORF">MERR_LOCUS16968</name>
</gene>
<keyword evidence="8" id="KW-1185">Reference proteome</keyword>
<feature type="coiled-coil region" evidence="4">
    <location>
        <begin position="175"/>
        <end position="202"/>
    </location>
</feature>
<evidence type="ECO:0000313" key="7">
    <source>
        <dbReference type="EMBL" id="CAA7029733.1"/>
    </source>
</evidence>
<dbReference type="Pfam" id="PF22757">
    <property type="entry name" value="GeBP-like_C"/>
    <property type="match status" value="1"/>
</dbReference>
<feature type="domain" description="Glabrous enhancer-binding protein-like C-terminal" evidence="6">
    <location>
        <begin position="127"/>
        <end position="175"/>
    </location>
</feature>
<dbReference type="InterPro" id="IPR053932">
    <property type="entry name" value="GeBP-like_DBD"/>
</dbReference>